<dbReference type="Gene3D" id="1.10.10.60">
    <property type="entry name" value="Homeodomain-like"/>
    <property type="match status" value="2"/>
</dbReference>
<dbReference type="PROSITE" id="PS00041">
    <property type="entry name" value="HTH_ARAC_FAMILY_1"/>
    <property type="match status" value="1"/>
</dbReference>
<evidence type="ECO:0000256" key="2">
    <source>
        <dbReference type="ARBA" id="ARBA00023125"/>
    </source>
</evidence>
<dbReference type="RefSeq" id="WP_169342933.1">
    <property type="nucleotide sequence ID" value="NZ_JABBJJ010000006.1"/>
</dbReference>
<dbReference type="Proteomes" id="UP000518300">
    <property type="component" value="Unassembled WGS sequence"/>
</dbReference>
<dbReference type="EMBL" id="JABBJJ010000006">
    <property type="protein sequence ID" value="NMO13650.1"/>
    <property type="molecule type" value="Genomic_DNA"/>
</dbReference>
<evidence type="ECO:0000256" key="3">
    <source>
        <dbReference type="ARBA" id="ARBA00023163"/>
    </source>
</evidence>
<name>A0A848L3X6_9BACT</name>
<gene>
    <name evidence="5" type="ORF">HG543_02060</name>
</gene>
<feature type="domain" description="HTH araC/xylS-type" evidence="4">
    <location>
        <begin position="183"/>
        <end position="281"/>
    </location>
</feature>
<keyword evidence="6" id="KW-1185">Reference proteome</keyword>
<dbReference type="PROSITE" id="PS01124">
    <property type="entry name" value="HTH_ARAC_FAMILY_2"/>
    <property type="match status" value="1"/>
</dbReference>
<proteinExistence type="predicted"/>
<dbReference type="GO" id="GO:0003700">
    <property type="term" value="F:DNA-binding transcription factor activity"/>
    <property type="evidence" value="ECO:0007669"/>
    <property type="project" value="InterPro"/>
</dbReference>
<dbReference type="InterPro" id="IPR020449">
    <property type="entry name" value="Tscrpt_reg_AraC-type_HTH"/>
</dbReference>
<dbReference type="SMART" id="SM00342">
    <property type="entry name" value="HTH_ARAC"/>
    <property type="match status" value="1"/>
</dbReference>
<evidence type="ECO:0000313" key="6">
    <source>
        <dbReference type="Proteomes" id="UP000518300"/>
    </source>
</evidence>
<dbReference type="GO" id="GO:0043565">
    <property type="term" value="F:sequence-specific DNA binding"/>
    <property type="evidence" value="ECO:0007669"/>
    <property type="project" value="InterPro"/>
</dbReference>
<dbReference type="InterPro" id="IPR018060">
    <property type="entry name" value="HTH_AraC"/>
</dbReference>
<comment type="caution">
    <text evidence="5">The sequence shown here is derived from an EMBL/GenBank/DDBJ whole genome shotgun (WGS) entry which is preliminary data.</text>
</comment>
<keyword evidence="3" id="KW-0804">Transcription</keyword>
<evidence type="ECO:0000256" key="1">
    <source>
        <dbReference type="ARBA" id="ARBA00023015"/>
    </source>
</evidence>
<organism evidence="5 6">
    <name type="scientific">Pyxidicoccus fallax</name>
    <dbReference type="NCBI Taxonomy" id="394095"/>
    <lineage>
        <taxon>Bacteria</taxon>
        <taxon>Pseudomonadati</taxon>
        <taxon>Myxococcota</taxon>
        <taxon>Myxococcia</taxon>
        <taxon>Myxococcales</taxon>
        <taxon>Cystobacterineae</taxon>
        <taxon>Myxococcaceae</taxon>
        <taxon>Pyxidicoccus</taxon>
    </lineage>
</organism>
<dbReference type="InterPro" id="IPR018062">
    <property type="entry name" value="HTH_AraC-typ_CS"/>
</dbReference>
<dbReference type="PRINTS" id="PR00032">
    <property type="entry name" value="HTHARAC"/>
</dbReference>
<accession>A0A848L3X6</accession>
<dbReference type="AlphaFoldDB" id="A0A848L3X6"/>
<evidence type="ECO:0000259" key="4">
    <source>
        <dbReference type="PROSITE" id="PS01124"/>
    </source>
</evidence>
<dbReference type="InterPro" id="IPR050204">
    <property type="entry name" value="AraC_XylS_family_regulators"/>
</dbReference>
<dbReference type="Pfam" id="PF12833">
    <property type="entry name" value="HTH_18"/>
    <property type="match status" value="1"/>
</dbReference>
<dbReference type="PANTHER" id="PTHR46796">
    <property type="entry name" value="HTH-TYPE TRANSCRIPTIONAL ACTIVATOR RHAS-RELATED"/>
    <property type="match status" value="1"/>
</dbReference>
<keyword evidence="2" id="KW-0238">DNA-binding</keyword>
<sequence>MTRNLGDVAAVESFPARPRGEHLLGQDASMQATDCVCHAGVCSPLFEGAHPRAHISVLLAGTFHARSRQGAALVGPGALLLGNAFAPYEYRHVDDGGDRSIVFDYDEVLMDELGGSRGFSRLCIPSSPASAGAVMLAWQALWSGEAEALKEAALAVAEVALAADQGESGEDVRPSPRQVRRVARTLRYVEAHCADDCSLDALAAQAGLSRFHFLRVFRAMTGQTPRQFVIATRLRVAATALRATRKPITEVALDAGFGDLSHFTTSFTRAFGASPRAFRKRGAASPRALPRSFRLGS</sequence>
<protein>
    <submittedName>
        <fullName evidence="5">Helix-turn-helix transcriptional regulator</fullName>
    </submittedName>
</protein>
<reference evidence="5 6" key="1">
    <citation type="submission" date="2020-04" db="EMBL/GenBank/DDBJ databases">
        <title>Draft genome of Pyxidicoccus fallax type strain.</title>
        <authorList>
            <person name="Whitworth D.E."/>
        </authorList>
    </citation>
    <scope>NUCLEOTIDE SEQUENCE [LARGE SCALE GENOMIC DNA]</scope>
    <source>
        <strain evidence="5 6">DSM 14698</strain>
    </source>
</reference>
<dbReference type="SUPFAM" id="SSF46689">
    <property type="entry name" value="Homeodomain-like"/>
    <property type="match status" value="2"/>
</dbReference>
<keyword evidence="1" id="KW-0805">Transcription regulation</keyword>
<dbReference type="PANTHER" id="PTHR46796:SF14">
    <property type="entry name" value="TRANSCRIPTIONAL REGULATORY PROTEIN"/>
    <property type="match status" value="1"/>
</dbReference>
<evidence type="ECO:0000313" key="5">
    <source>
        <dbReference type="EMBL" id="NMO13650.1"/>
    </source>
</evidence>
<dbReference type="InterPro" id="IPR009057">
    <property type="entry name" value="Homeodomain-like_sf"/>
</dbReference>